<comment type="caution">
    <text evidence="2">The sequence shown here is derived from an EMBL/GenBank/DDBJ whole genome shotgun (WGS) entry which is preliminary data.</text>
</comment>
<reference evidence="2 3" key="1">
    <citation type="submission" date="2019-05" db="EMBL/GenBank/DDBJ databases">
        <title>Another draft genome of Portunus trituberculatus and its Hox gene families provides insights of decapod evolution.</title>
        <authorList>
            <person name="Jeong J.-H."/>
            <person name="Song I."/>
            <person name="Kim S."/>
            <person name="Choi T."/>
            <person name="Kim D."/>
            <person name="Ryu S."/>
            <person name="Kim W."/>
        </authorList>
    </citation>
    <scope>NUCLEOTIDE SEQUENCE [LARGE SCALE GENOMIC DNA]</scope>
    <source>
        <tissue evidence="2">Muscle</tissue>
    </source>
</reference>
<evidence type="ECO:0000313" key="3">
    <source>
        <dbReference type="Proteomes" id="UP000324222"/>
    </source>
</evidence>
<keyword evidence="3" id="KW-1185">Reference proteome</keyword>
<gene>
    <name evidence="2" type="ORF">E2C01_082998</name>
</gene>
<proteinExistence type="predicted"/>
<feature type="compositionally biased region" description="Basic and acidic residues" evidence="1">
    <location>
        <begin position="235"/>
        <end position="255"/>
    </location>
</feature>
<evidence type="ECO:0000256" key="1">
    <source>
        <dbReference type="SAM" id="MobiDB-lite"/>
    </source>
</evidence>
<protein>
    <submittedName>
        <fullName evidence="2">Uncharacterized protein</fullName>
    </submittedName>
</protein>
<accession>A0A5B7J2A5</accession>
<name>A0A5B7J2A5_PORTR</name>
<evidence type="ECO:0000313" key="2">
    <source>
        <dbReference type="EMBL" id="MPC88106.1"/>
    </source>
</evidence>
<sequence length="301" mass="34152">MVFLELFFAWSYQYTLLRILDYTAEEIDLGEAERRGRISVGRQKKMLEEIIALDQERDKEEAARAFRRAKVSGGKVDSVTPLERENQSLAVGLMDSLSVSSQSEGRNGVSVERFNGFEDVNSNLSVSGRKGDGNVTPLKRGNKLLAPELKNALNSCSQREGRNGVSLKRFNGLDTELTDNTKERSREIMNTEKTKEKNYREGKNIGKQTKTTSKEQKNVDIRINRENKATISVERGRKGLERDSERMKERERDTEGGLGTKARREGCRDVSEFHSTSSQHQGLLSNLAKWFREAGSKHKME</sequence>
<dbReference type="AlphaFoldDB" id="A0A5B7J2A5"/>
<dbReference type="EMBL" id="VSRR010076648">
    <property type="protein sequence ID" value="MPC88106.1"/>
    <property type="molecule type" value="Genomic_DNA"/>
</dbReference>
<feature type="region of interest" description="Disordered" evidence="1">
    <location>
        <begin position="235"/>
        <end position="265"/>
    </location>
</feature>
<organism evidence="2 3">
    <name type="scientific">Portunus trituberculatus</name>
    <name type="common">Swimming crab</name>
    <name type="synonym">Neptunus trituberculatus</name>
    <dbReference type="NCBI Taxonomy" id="210409"/>
    <lineage>
        <taxon>Eukaryota</taxon>
        <taxon>Metazoa</taxon>
        <taxon>Ecdysozoa</taxon>
        <taxon>Arthropoda</taxon>
        <taxon>Crustacea</taxon>
        <taxon>Multicrustacea</taxon>
        <taxon>Malacostraca</taxon>
        <taxon>Eumalacostraca</taxon>
        <taxon>Eucarida</taxon>
        <taxon>Decapoda</taxon>
        <taxon>Pleocyemata</taxon>
        <taxon>Brachyura</taxon>
        <taxon>Eubrachyura</taxon>
        <taxon>Portunoidea</taxon>
        <taxon>Portunidae</taxon>
        <taxon>Portuninae</taxon>
        <taxon>Portunus</taxon>
    </lineage>
</organism>
<dbReference type="Proteomes" id="UP000324222">
    <property type="component" value="Unassembled WGS sequence"/>
</dbReference>